<evidence type="ECO:0000259" key="2">
    <source>
        <dbReference type="Pfam" id="PF03779"/>
    </source>
</evidence>
<evidence type="ECO:0000313" key="3">
    <source>
        <dbReference type="EMBL" id="WXB75959.1"/>
    </source>
</evidence>
<keyword evidence="1" id="KW-0812">Transmembrane</keyword>
<organism evidence="3 4">
    <name type="scientific">Janibacter alittae</name>
    <dbReference type="NCBI Taxonomy" id="3115209"/>
    <lineage>
        <taxon>Bacteria</taxon>
        <taxon>Bacillati</taxon>
        <taxon>Actinomycetota</taxon>
        <taxon>Actinomycetes</taxon>
        <taxon>Micrococcales</taxon>
        <taxon>Intrasporangiaceae</taxon>
        <taxon>Janibacter</taxon>
    </lineage>
</organism>
<protein>
    <submittedName>
        <fullName evidence="3">SPW repeat protein</fullName>
    </submittedName>
</protein>
<feature type="domain" description="SPW repeat-containing integral membrane" evidence="2">
    <location>
        <begin position="7"/>
        <end position="102"/>
    </location>
</feature>
<dbReference type="Pfam" id="PF03779">
    <property type="entry name" value="SPW"/>
    <property type="match status" value="1"/>
</dbReference>
<gene>
    <name evidence="3" type="ORF">V1351_13585</name>
</gene>
<keyword evidence="1" id="KW-0472">Membrane</keyword>
<feature type="transmembrane region" description="Helical" evidence="1">
    <location>
        <begin position="64"/>
        <end position="83"/>
    </location>
</feature>
<dbReference type="InterPro" id="IPR005530">
    <property type="entry name" value="SPW"/>
</dbReference>
<dbReference type="EMBL" id="CP144913">
    <property type="protein sequence ID" value="WXB75959.1"/>
    <property type="molecule type" value="Genomic_DNA"/>
</dbReference>
<proteinExistence type="predicted"/>
<feature type="transmembrane region" description="Helical" evidence="1">
    <location>
        <begin position="89"/>
        <end position="106"/>
    </location>
</feature>
<reference evidence="3 4" key="1">
    <citation type="submission" date="2024-02" db="EMBL/GenBank/DDBJ databases">
        <title>Janibacter sp. nov., isolated from gut of marine sandworm.</title>
        <authorList>
            <person name="Kim B."/>
            <person name="Jun M.O."/>
            <person name="Shin N.-R."/>
        </authorList>
    </citation>
    <scope>NUCLEOTIDE SEQUENCE [LARGE SCALE GENOMIC DNA]</scope>
    <source>
        <strain evidence="3 4">A1S7</strain>
    </source>
</reference>
<accession>A0ABZ2MFX5</accession>
<dbReference type="RefSeq" id="WP_338748728.1">
    <property type="nucleotide sequence ID" value="NZ_CP144913.1"/>
</dbReference>
<feature type="transmembrane region" description="Helical" evidence="1">
    <location>
        <begin position="36"/>
        <end position="52"/>
    </location>
</feature>
<evidence type="ECO:0000313" key="4">
    <source>
        <dbReference type="Proteomes" id="UP001382727"/>
    </source>
</evidence>
<name>A0ABZ2MFX5_9MICO</name>
<evidence type="ECO:0000256" key="1">
    <source>
        <dbReference type="SAM" id="Phobius"/>
    </source>
</evidence>
<keyword evidence="1" id="KW-1133">Transmembrane helix</keyword>
<dbReference type="Proteomes" id="UP001382727">
    <property type="component" value="Chromosome"/>
</dbReference>
<sequence>MHKWTRWQDWVALVAGAVALLAPLVATTDTRTTWTMVILGGLTVLASAYSLYTPGERDTMSEGSHAVLGVLLFIAPWVMGFAAMSGLAWTAWVTGVVTFIVGVMALPQVSARTHRPAASH</sequence>
<keyword evidence="4" id="KW-1185">Reference proteome</keyword>